<accession>A0A811Z296</accession>
<reference evidence="2" key="1">
    <citation type="submission" date="2020-12" db="EMBL/GenBank/DDBJ databases">
        <authorList>
            <consortium name="Molecular Ecology Group"/>
        </authorList>
    </citation>
    <scope>NUCLEOTIDE SEQUENCE</scope>
    <source>
        <strain evidence="2">TBG_1078</strain>
    </source>
</reference>
<gene>
    <name evidence="2" type="ORF">NYPRO_LOCUS16659</name>
</gene>
<name>A0A811Z296_NYCPR</name>
<feature type="compositionally biased region" description="Low complexity" evidence="1">
    <location>
        <begin position="141"/>
        <end position="152"/>
    </location>
</feature>
<evidence type="ECO:0000313" key="2">
    <source>
        <dbReference type="EMBL" id="CAD7683867.1"/>
    </source>
</evidence>
<dbReference type="EMBL" id="CAJHUB010000755">
    <property type="protein sequence ID" value="CAD7683867.1"/>
    <property type="molecule type" value="Genomic_DNA"/>
</dbReference>
<feature type="region of interest" description="Disordered" evidence="1">
    <location>
        <begin position="1"/>
        <end position="41"/>
    </location>
</feature>
<organism evidence="2 3">
    <name type="scientific">Nyctereutes procyonoides</name>
    <name type="common">Raccoon dog</name>
    <name type="synonym">Canis procyonoides</name>
    <dbReference type="NCBI Taxonomy" id="34880"/>
    <lineage>
        <taxon>Eukaryota</taxon>
        <taxon>Metazoa</taxon>
        <taxon>Chordata</taxon>
        <taxon>Craniata</taxon>
        <taxon>Vertebrata</taxon>
        <taxon>Euteleostomi</taxon>
        <taxon>Mammalia</taxon>
        <taxon>Eutheria</taxon>
        <taxon>Laurasiatheria</taxon>
        <taxon>Carnivora</taxon>
        <taxon>Caniformia</taxon>
        <taxon>Canidae</taxon>
        <taxon>Nyctereutes</taxon>
    </lineage>
</organism>
<dbReference type="Proteomes" id="UP000645828">
    <property type="component" value="Unassembled WGS sequence"/>
</dbReference>
<protein>
    <submittedName>
        <fullName evidence="2">(raccoon dog) hypothetical protein</fullName>
    </submittedName>
</protein>
<feature type="compositionally biased region" description="Gly residues" evidence="1">
    <location>
        <begin position="185"/>
        <end position="196"/>
    </location>
</feature>
<dbReference type="AlphaFoldDB" id="A0A811Z296"/>
<proteinExistence type="predicted"/>
<evidence type="ECO:0000313" key="3">
    <source>
        <dbReference type="Proteomes" id="UP000645828"/>
    </source>
</evidence>
<feature type="region of interest" description="Disordered" evidence="1">
    <location>
        <begin position="123"/>
        <end position="196"/>
    </location>
</feature>
<keyword evidence="3" id="KW-1185">Reference proteome</keyword>
<feature type="compositionally biased region" description="Low complexity" evidence="1">
    <location>
        <begin position="159"/>
        <end position="184"/>
    </location>
</feature>
<sequence length="196" mass="20467">MVESGPLCTEHVSDLSEPNSGMEDPTRGRGKGPGPEAEPRHAAIRWGRAWRFSPGSAHRLERSCRRRLGFGAASLVFLQGWDPSWLGRPNLRSARKAAEPGAATGWRGRMSRAQPLRVFAVPGPELAPRLPDPGPGKLAPLSPRSGGASRAGSRGGRRPLGPQSPSSWHSAGSSGSPRGKAAWGARGGGGSGVLAH</sequence>
<comment type="caution">
    <text evidence="2">The sequence shown here is derived from an EMBL/GenBank/DDBJ whole genome shotgun (WGS) entry which is preliminary data.</text>
</comment>
<evidence type="ECO:0000256" key="1">
    <source>
        <dbReference type="SAM" id="MobiDB-lite"/>
    </source>
</evidence>